<dbReference type="Gene3D" id="2.60.40.1170">
    <property type="entry name" value="Mu homology domain, subdomain B"/>
    <property type="match status" value="1"/>
</dbReference>
<protein>
    <recommendedName>
        <fullName evidence="2">DUF11 domain-containing protein</fullName>
    </recommendedName>
</protein>
<evidence type="ECO:0000259" key="2">
    <source>
        <dbReference type="Pfam" id="PF01345"/>
    </source>
</evidence>
<evidence type="ECO:0000313" key="3">
    <source>
        <dbReference type="EMBL" id="OQX03589.1"/>
    </source>
</evidence>
<feature type="chain" id="PRO_5011006359" description="DUF11 domain-containing protein" evidence="1">
    <location>
        <begin position="26"/>
        <end position="112"/>
    </location>
</feature>
<dbReference type="AlphaFoldDB" id="A0A1Y1QED4"/>
<dbReference type="PANTHER" id="PTHR34819">
    <property type="entry name" value="LARGE CYSTEINE-RICH PERIPLASMIC PROTEIN OMCB"/>
    <property type="match status" value="1"/>
</dbReference>
<dbReference type="InterPro" id="IPR047589">
    <property type="entry name" value="DUF11_rpt"/>
</dbReference>
<evidence type="ECO:0000256" key="1">
    <source>
        <dbReference type="SAM" id="SignalP"/>
    </source>
</evidence>
<gene>
    <name evidence="3" type="ORF">BWK73_39065</name>
</gene>
<dbReference type="EMBL" id="MTEJ01000395">
    <property type="protein sequence ID" value="OQX03589.1"/>
    <property type="molecule type" value="Genomic_DNA"/>
</dbReference>
<evidence type="ECO:0000313" key="4">
    <source>
        <dbReference type="Proteomes" id="UP000192491"/>
    </source>
</evidence>
<keyword evidence="1" id="KW-0732">Signal</keyword>
<dbReference type="InterPro" id="IPR051172">
    <property type="entry name" value="Chlamydia_OmcB"/>
</dbReference>
<dbReference type="Proteomes" id="UP000192491">
    <property type="component" value="Unassembled WGS sequence"/>
</dbReference>
<accession>A0A1Y1QED4</accession>
<feature type="domain" description="DUF11" evidence="2">
    <location>
        <begin position="28"/>
        <end position="110"/>
    </location>
</feature>
<name>A0A1Y1QED4_9GAMM</name>
<dbReference type="InterPro" id="IPR001434">
    <property type="entry name" value="OmcB-like_DUF11"/>
</dbReference>
<sequence length="112" mass="11621">MKQYRQGIIGCMGVLLLCGAGFAHAAADVEVTKNVDKTRVVSNDTVEYTIVAANKGDAVATAVSITDLLPAGLSYISDDEPAGQYSHATGVWVVGDLAAGQQKSLKIIAVIN</sequence>
<dbReference type="NCBIfam" id="TIGR01451">
    <property type="entry name" value="B_ant_repeat"/>
    <property type="match status" value="1"/>
</dbReference>
<proteinExistence type="predicted"/>
<feature type="signal peptide" evidence="1">
    <location>
        <begin position="1"/>
        <end position="25"/>
    </location>
</feature>
<dbReference type="Pfam" id="PF01345">
    <property type="entry name" value="DUF11"/>
    <property type="match status" value="1"/>
</dbReference>
<organism evidence="3 4">
    <name type="scientific">Thiothrix lacustris</name>
    <dbReference type="NCBI Taxonomy" id="525917"/>
    <lineage>
        <taxon>Bacteria</taxon>
        <taxon>Pseudomonadati</taxon>
        <taxon>Pseudomonadota</taxon>
        <taxon>Gammaproteobacteria</taxon>
        <taxon>Thiotrichales</taxon>
        <taxon>Thiotrichaceae</taxon>
        <taxon>Thiothrix</taxon>
    </lineage>
</organism>
<reference evidence="3 4" key="1">
    <citation type="submission" date="2017-01" db="EMBL/GenBank/DDBJ databases">
        <title>Novel large sulfur bacteria in the metagenomes of groundwater-fed chemosynthetic microbial mats in the Lake Huron basin.</title>
        <authorList>
            <person name="Sharrar A.M."/>
            <person name="Flood B.E."/>
            <person name="Bailey J.V."/>
            <person name="Jones D.S."/>
            <person name="Biddanda B."/>
            <person name="Ruberg S.A."/>
            <person name="Marcus D.N."/>
            <person name="Dick G.J."/>
        </authorList>
    </citation>
    <scope>NUCLEOTIDE SEQUENCE [LARGE SCALE GENOMIC DNA]</scope>
    <source>
        <strain evidence="3">A8</strain>
    </source>
</reference>
<comment type="caution">
    <text evidence="3">The sequence shown here is derived from an EMBL/GenBank/DDBJ whole genome shotgun (WGS) entry which is preliminary data.</text>
</comment>
<dbReference type="PANTHER" id="PTHR34819:SF3">
    <property type="entry name" value="CELL SURFACE PROTEIN"/>
    <property type="match status" value="1"/>
</dbReference>